<dbReference type="Pfam" id="PF00642">
    <property type="entry name" value="zf-CCCH"/>
    <property type="match status" value="1"/>
</dbReference>
<dbReference type="InterPro" id="IPR000571">
    <property type="entry name" value="Znf_CCCH"/>
</dbReference>
<evidence type="ECO:0000259" key="6">
    <source>
        <dbReference type="PROSITE" id="PS50089"/>
    </source>
</evidence>
<evidence type="ECO:0000256" key="1">
    <source>
        <dbReference type="ARBA" id="ARBA00022723"/>
    </source>
</evidence>
<dbReference type="PANTHER" id="PTHR12930:SF0">
    <property type="entry name" value="RING FINGER PROTEIN 113B"/>
    <property type="match status" value="1"/>
</dbReference>
<dbReference type="CDD" id="cd16539">
    <property type="entry name" value="RING-HC_RNF113A_B"/>
    <property type="match status" value="1"/>
</dbReference>
<feature type="compositionally biased region" description="Basic residues" evidence="5">
    <location>
        <begin position="18"/>
        <end position="31"/>
    </location>
</feature>
<evidence type="ECO:0000256" key="4">
    <source>
        <dbReference type="PROSITE-ProRule" id="PRU00723"/>
    </source>
</evidence>
<dbReference type="OrthoDB" id="25761at2759"/>
<evidence type="ECO:0000256" key="2">
    <source>
        <dbReference type="ARBA" id="ARBA00022771"/>
    </source>
</evidence>
<protein>
    <recommendedName>
        <fullName evidence="10">RING finger protein 113A</fullName>
    </recommendedName>
</protein>
<dbReference type="SMART" id="SM00356">
    <property type="entry name" value="ZnF_C3H1"/>
    <property type="match status" value="1"/>
</dbReference>
<dbReference type="GO" id="GO:0008270">
    <property type="term" value="F:zinc ion binding"/>
    <property type="evidence" value="ECO:0007669"/>
    <property type="project" value="UniProtKB-KW"/>
</dbReference>
<dbReference type="PANTHER" id="PTHR12930">
    <property type="entry name" value="ZINC FINGER PROTEIN 183"/>
    <property type="match status" value="1"/>
</dbReference>
<dbReference type="PROSITE" id="PS50103">
    <property type="entry name" value="ZF_C3H1"/>
    <property type="match status" value="1"/>
</dbReference>
<reference evidence="8" key="1">
    <citation type="submission" date="2022-11" db="UniProtKB">
        <authorList>
            <consortium name="EnsemblMetazoa"/>
        </authorList>
    </citation>
    <scope>IDENTIFICATION</scope>
</reference>
<dbReference type="EnsemblMetazoa" id="XM_038202320.1">
    <property type="protein sequence ID" value="XP_038058248.1"/>
    <property type="gene ID" value="LOC119729657"/>
</dbReference>
<dbReference type="Gene3D" id="3.30.40.10">
    <property type="entry name" value="Zinc/RING finger domain, C3HC4 (zinc finger)"/>
    <property type="match status" value="1"/>
</dbReference>
<dbReference type="OMA" id="WQLEADH"/>
<feature type="region of interest" description="Disordered" evidence="5">
    <location>
        <begin position="1"/>
        <end position="110"/>
    </location>
</feature>
<feature type="domain" description="C3H1-type" evidence="7">
    <location>
        <begin position="191"/>
        <end position="219"/>
    </location>
</feature>
<dbReference type="RefSeq" id="XP_038058248.1">
    <property type="nucleotide sequence ID" value="XM_038202320.1"/>
</dbReference>
<dbReference type="SMART" id="SM00184">
    <property type="entry name" value="RING"/>
    <property type="match status" value="1"/>
</dbReference>
<proteinExistence type="predicted"/>
<feature type="region of interest" description="Disordered" evidence="5">
    <location>
        <begin position="317"/>
        <end position="338"/>
    </location>
</feature>
<dbReference type="Pfam" id="PF13920">
    <property type="entry name" value="zf-C3HC4_3"/>
    <property type="match status" value="1"/>
</dbReference>
<dbReference type="PROSITE" id="PS00518">
    <property type="entry name" value="ZF_RING_1"/>
    <property type="match status" value="1"/>
</dbReference>
<dbReference type="InterPro" id="IPR017907">
    <property type="entry name" value="Znf_RING_CS"/>
</dbReference>
<dbReference type="InterPro" id="IPR036855">
    <property type="entry name" value="Znf_CCCH_sf"/>
</dbReference>
<feature type="domain" description="RING-type" evidence="6">
    <location>
        <begin position="259"/>
        <end position="296"/>
    </location>
</feature>
<dbReference type="PROSITE" id="PS50089">
    <property type="entry name" value="ZF_RING_2"/>
    <property type="match status" value="1"/>
</dbReference>
<feature type="compositionally biased region" description="Basic and acidic residues" evidence="5">
    <location>
        <begin position="83"/>
        <end position="92"/>
    </location>
</feature>
<dbReference type="GO" id="GO:0005684">
    <property type="term" value="C:U2-type spliceosomal complex"/>
    <property type="evidence" value="ECO:0007669"/>
    <property type="project" value="TreeGrafter"/>
</dbReference>
<accession>A0A914A337</accession>
<dbReference type="GO" id="GO:0034247">
    <property type="term" value="P:snoRNA splicing"/>
    <property type="evidence" value="ECO:0007669"/>
    <property type="project" value="TreeGrafter"/>
</dbReference>
<sequence>MADISTPAEEKEKPAFGFKKRGRLAQSRKRKTSDSDEAGSGEDNASAVIKKDRRRELSNPLKQKTKRLQERQQVDYSSDSDDATTKADKDFRVSYQSTRTAKPEGPDDRGATATVEIDTDNTVDAQTIFEKKQQINEELKGKEDDKIYRGINNYHTYIEKRDNAMGNASSGHVRKGPMRAPANLRATTRWDYAPDICKDYKETGFCGFGDSCKFMHDRSDYKFGWQLEREWDEGKFSKEEDFSKYEIDSDEDDGLPFKCFICRQSFDKPVVTKCKHYYCEKCALKHYKKSKRCFVCGTQTNGIFNVARVLIAKLEKTKQQGHDGGPSQETEEDSDEEG</sequence>
<keyword evidence="2 4" id="KW-0863">Zinc-finger</keyword>
<keyword evidence="3 4" id="KW-0862">Zinc</keyword>
<keyword evidence="9" id="KW-1185">Reference proteome</keyword>
<dbReference type="InterPro" id="IPR013083">
    <property type="entry name" value="Znf_RING/FYVE/PHD"/>
</dbReference>
<dbReference type="SUPFAM" id="SSF57850">
    <property type="entry name" value="RING/U-box"/>
    <property type="match status" value="1"/>
</dbReference>
<feature type="zinc finger region" description="C3H1-type" evidence="4">
    <location>
        <begin position="191"/>
        <end position="219"/>
    </location>
</feature>
<evidence type="ECO:0000313" key="9">
    <source>
        <dbReference type="Proteomes" id="UP000887568"/>
    </source>
</evidence>
<organism evidence="8 9">
    <name type="scientific">Patiria miniata</name>
    <name type="common">Bat star</name>
    <name type="synonym">Asterina miniata</name>
    <dbReference type="NCBI Taxonomy" id="46514"/>
    <lineage>
        <taxon>Eukaryota</taxon>
        <taxon>Metazoa</taxon>
        <taxon>Echinodermata</taxon>
        <taxon>Eleutherozoa</taxon>
        <taxon>Asterozoa</taxon>
        <taxon>Asteroidea</taxon>
        <taxon>Valvatacea</taxon>
        <taxon>Valvatida</taxon>
        <taxon>Asterinidae</taxon>
        <taxon>Patiria</taxon>
    </lineage>
</organism>
<dbReference type="SUPFAM" id="SSF90229">
    <property type="entry name" value="CCCH zinc finger"/>
    <property type="match status" value="1"/>
</dbReference>
<name>A0A914A337_PATMI</name>
<dbReference type="FunFam" id="3.30.40.10:FF:000045">
    <property type="entry name" value="RING finger protein 113A"/>
    <property type="match status" value="1"/>
</dbReference>
<dbReference type="Proteomes" id="UP000887568">
    <property type="component" value="Unplaced"/>
</dbReference>
<dbReference type="InterPro" id="IPR001841">
    <property type="entry name" value="Znf_RING"/>
</dbReference>
<dbReference type="InterPro" id="IPR039971">
    <property type="entry name" value="CWC24-like"/>
</dbReference>
<evidence type="ECO:0000313" key="8">
    <source>
        <dbReference type="EnsemblMetazoa" id="XP_038058248.1"/>
    </source>
</evidence>
<evidence type="ECO:0000256" key="5">
    <source>
        <dbReference type="SAM" id="MobiDB-lite"/>
    </source>
</evidence>
<evidence type="ECO:0008006" key="10">
    <source>
        <dbReference type="Google" id="ProtNLM"/>
    </source>
</evidence>
<dbReference type="AlphaFoldDB" id="A0A914A337"/>
<feature type="compositionally biased region" description="Basic and acidic residues" evidence="5">
    <location>
        <begin position="101"/>
        <end position="110"/>
    </location>
</feature>
<evidence type="ECO:0000256" key="3">
    <source>
        <dbReference type="ARBA" id="ARBA00022833"/>
    </source>
</evidence>
<keyword evidence="1 4" id="KW-0479">Metal-binding</keyword>
<dbReference type="GeneID" id="119729657"/>
<dbReference type="Gene3D" id="4.10.1000.10">
    <property type="entry name" value="Zinc finger, CCCH-type"/>
    <property type="match status" value="1"/>
</dbReference>
<feature type="compositionally biased region" description="Acidic residues" evidence="5">
    <location>
        <begin position="329"/>
        <end position="338"/>
    </location>
</feature>
<evidence type="ECO:0000259" key="7">
    <source>
        <dbReference type="PROSITE" id="PS50103"/>
    </source>
</evidence>